<evidence type="ECO:0000256" key="5">
    <source>
        <dbReference type="ARBA" id="ARBA00023136"/>
    </source>
</evidence>
<dbReference type="AlphaFoldDB" id="A0A1H1N2G4"/>
<dbReference type="Gene3D" id="1.10.520.20">
    <property type="entry name" value="N-terminal domain of the delta subunit of the F1F0-ATP synthase"/>
    <property type="match status" value="1"/>
</dbReference>
<dbReference type="NCBIfam" id="TIGR01145">
    <property type="entry name" value="ATP_synt_delta"/>
    <property type="match status" value="1"/>
</dbReference>
<keyword evidence="2 7" id="KW-0813">Transport</keyword>
<sequence>MRGTRAAQRYAKAILSLAKDKNSAEAVNEDMISISKTVKNSRDLENMLTSPVVKNSIKKSALLEIFKGLNAVTKGAMDILLENGRINILHTVASQYIILFNDMNNVRQAVVTTAVPLDKELEAVILAKVKELTGSEASLKSIIDESIIGGFVLRVGDLQYDASISRNLTRLKRELKDNTYVSKI</sequence>
<protein>
    <recommendedName>
        <fullName evidence="7">ATP synthase subunit delta</fullName>
    </recommendedName>
    <alternativeName>
        <fullName evidence="7">ATP synthase F(1) sector subunit delta</fullName>
    </alternativeName>
    <alternativeName>
        <fullName evidence="7">F-type ATPase subunit delta</fullName>
        <shortName evidence="7">F-ATPase subunit delta</shortName>
    </alternativeName>
</protein>
<organism evidence="8 9">
    <name type="scientific">Christiangramia echinicola</name>
    <dbReference type="NCBI Taxonomy" id="279359"/>
    <lineage>
        <taxon>Bacteria</taxon>
        <taxon>Pseudomonadati</taxon>
        <taxon>Bacteroidota</taxon>
        <taxon>Flavobacteriia</taxon>
        <taxon>Flavobacteriales</taxon>
        <taxon>Flavobacteriaceae</taxon>
        <taxon>Christiangramia</taxon>
    </lineage>
</organism>
<keyword evidence="9" id="KW-1185">Reference proteome</keyword>
<comment type="subcellular location">
    <subcellularLocation>
        <location evidence="7">Cell membrane</location>
        <topology evidence="7">Peripheral membrane protein</topology>
    </subcellularLocation>
    <subcellularLocation>
        <location evidence="1">Membrane</location>
    </subcellularLocation>
</comment>
<keyword evidence="7" id="KW-1003">Cell membrane</keyword>
<evidence type="ECO:0000256" key="6">
    <source>
        <dbReference type="ARBA" id="ARBA00023310"/>
    </source>
</evidence>
<gene>
    <name evidence="7" type="primary">atpH</name>
    <name evidence="8" type="ORF">SAMN04488552_1555</name>
</gene>
<reference evidence="8 9" key="1">
    <citation type="submission" date="2016-10" db="EMBL/GenBank/DDBJ databases">
        <authorList>
            <person name="Varghese N."/>
            <person name="Submissions S."/>
        </authorList>
    </citation>
    <scope>NUCLEOTIDE SEQUENCE [LARGE SCALE GENOMIC DNA]</scope>
    <source>
        <strain evidence="8 9">Mar_2010_102</strain>
    </source>
</reference>
<dbReference type="SUPFAM" id="SSF47928">
    <property type="entry name" value="N-terminal domain of the delta subunit of the F1F0-ATP synthase"/>
    <property type="match status" value="1"/>
</dbReference>
<keyword evidence="4 7" id="KW-0406">Ion transport</keyword>
<dbReference type="EMBL" id="LT629745">
    <property type="protein sequence ID" value="SDR93152.1"/>
    <property type="molecule type" value="Genomic_DNA"/>
</dbReference>
<dbReference type="PANTHER" id="PTHR11910">
    <property type="entry name" value="ATP SYNTHASE DELTA CHAIN"/>
    <property type="match status" value="1"/>
</dbReference>
<dbReference type="GO" id="GO:0005886">
    <property type="term" value="C:plasma membrane"/>
    <property type="evidence" value="ECO:0007669"/>
    <property type="project" value="UniProtKB-SubCell"/>
</dbReference>
<keyword evidence="6 7" id="KW-0066">ATP synthesis</keyword>
<evidence type="ECO:0000256" key="3">
    <source>
        <dbReference type="ARBA" id="ARBA00022781"/>
    </source>
</evidence>
<dbReference type="STRING" id="1250231.SAMN04488552_1555"/>
<evidence type="ECO:0000256" key="7">
    <source>
        <dbReference type="HAMAP-Rule" id="MF_01416"/>
    </source>
</evidence>
<dbReference type="RefSeq" id="WP_089661932.1">
    <property type="nucleotide sequence ID" value="NZ_LT629745.1"/>
</dbReference>
<evidence type="ECO:0000313" key="8">
    <source>
        <dbReference type="EMBL" id="SDR93152.1"/>
    </source>
</evidence>
<evidence type="ECO:0000256" key="1">
    <source>
        <dbReference type="ARBA" id="ARBA00004370"/>
    </source>
</evidence>
<evidence type="ECO:0000256" key="4">
    <source>
        <dbReference type="ARBA" id="ARBA00023065"/>
    </source>
</evidence>
<dbReference type="InterPro" id="IPR000711">
    <property type="entry name" value="ATPase_OSCP/dsu"/>
</dbReference>
<keyword evidence="3 7" id="KW-0375">Hydrogen ion transport</keyword>
<proteinExistence type="inferred from homology"/>
<comment type="function">
    <text evidence="7">F(1)F(0) ATP synthase produces ATP from ADP in the presence of a proton or sodium gradient. F-type ATPases consist of two structural domains, F(1) containing the extramembraneous catalytic core and F(0) containing the membrane proton channel, linked together by a central stalk and a peripheral stalk. During catalysis, ATP synthesis in the catalytic domain of F(1) is coupled via a rotary mechanism of the central stalk subunits to proton translocation.</text>
</comment>
<dbReference type="InterPro" id="IPR026015">
    <property type="entry name" value="ATP_synth_OSCP/delta_N_sf"/>
</dbReference>
<dbReference type="HAMAP" id="MF_01416">
    <property type="entry name" value="ATP_synth_delta_bact"/>
    <property type="match status" value="1"/>
</dbReference>
<keyword evidence="7" id="KW-0139">CF(1)</keyword>
<comment type="function">
    <text evidence="7">This protein is part of the stalk that links CF(0) to CF(1). It either transmits conformational changes from CF(0) to CF(1) or is implicated in proton conduction.</text>
</comment>
<dbReference type="GO" id="GO:0045259">
    <property type="term" value="C:proton-transporting ATP synthase complex"/>
    <property type="evidence" value="ECO:0007669"/>
    <property type="project" value="UniProtKB-KW"/>
</dbReference>
<evidence type="ECO:0000313" key="9">
    <source>
        <dbReference type="Proteomes" id="UP000198858"/>
    </source>
</evidence>
<dbReference type="Pfam" id="PF00213">
    <property type="entry name" value="OSCP"/>
    <property type="match status" value="1"/>
</dbReference>
<name>A0A1H1N2G4_9FLAO</name>
<dbReference type="PRINTS" id="PR00125">
    <property type="entry name" value="ATPASEDELTA"/>
</dbReference>
<dbReference type="GO" id="GO:0046933">
    <property type="term" value="F:proton-transporting ATP synthase activity, rotational mechanism"/>
    <property type="evidence" value="ECO:0007669"/>
    <property type="project" value="UniProtKB-UniRule"/>
</dbReference>
<dbReference type="Proteomes" id="UP000198858">
    <property type="component" value="Chromosome I"/>
</dbReference>
<comment type="similarity">
    <text evidence="7">Belongs to the ATPase delta chain family.</text>
</comment>
<accession>A0A1H1N2G4</accession>
<keyword evidence="5 7" id="KW-0472">Membrane</keyword>
<evidence type="ECO:0000256" key="2">
    <source>
        <dbReference type="ARBA" id="ARBA00022448"/>
    </source>
</evidence>